<reference evidence="1" key="1">
    <citation type="submission" date="2021-06" db="EMBL/GenBank/DDBJ databases">
        <authorList>
            <person name="Kallberg Y."/>
            <person name="Tangrot J."/>
            <person name="Rosling A."/>
        </authorList>
    </citation>
    <scope>NUCLEOTIDE SEQUENCE</scope>
    <source>
        <strain evidence="1">MA461A</strain>
    </source>
</reference>
<gene>
    <name evidence="1" type="ORF">RPERSI_LOCUS26012</name>
</gene>
<comment type="caution">
    <text evidence="1">The sequence shown here is derived from an EMBL/GenBank/DDBJ whole genome shotgun (WGS) entry which is preliminary data.</text>
</comment>
<proteinExistence type="predicted"/>
<accession>A0ACA9S4Y0</accession>
<dbReference type="EMBL" id="CAJVQC010087514">
    <property type="protein sequence ID" value="CAG8823412.1"/>
    <property type="molecule type" value="Genomic_DNA"/>
</dbReference>
<sequence>NVTKKLAHDLFHNHRQASDEEIKEQLKEILENNDEYKENLQKLNEKDVSFNKFWSNKLYSEAYNDLYNSCDPDDPNSDIFLSLIIKYIFVSNEERTQANAIWTQAVLETIFDKEYLSPKINRNVIDMWIQKLLNPEDNENDTIIQKGPASFCASSPAISEAAIQENYELFSGDDNENDCSSDSNYEED</sequence>
<dbReference type="Proteomes" id="UP000789920">
    <property type="component" value="Unassembled WGS sequence"/>
</dbReference>
<evidence type="ECO:0000313" key="2">
    <source>
        <dbReference type="Proteomes" id="UP000789920"/>
    </source>
</evidence>
<organism evidence="1 2">
    <name type="scientific">Racocetra persica</name>
    <dbReference type="NCBI Taxonomy" id="160502"/>
    <lineage>
        <taxon>Eukaryota</taxon>
        <taxon>Fungi</taxon>
        <taxon>Fungi incertae sedis</taxon>
        <taxon>Mucoromycota</taxon>
        <taxon>Glomeromycotina</taxon>
        <taxon>Glomeromycetes</taxon>
        <taxon>Diversisporales</taxon>
        <taxon>Gigasporaceae</taxon>
        <taxon>Racocetra</taxon>
    </lineage>
</organism>
<feature type="non-terminal residue" evidence="1">
    <location>
        <position position="1"/>
    </location>
</feature>
<protein>
    <submittedName>
        <fullName evidence="1">22290_t:CDS:1</fullName>
    </submittedName>
</protein>
<name>A0ACA9S4Y0_9GLOM</name>
<keyword evidence="2" id="KW-1185">Reference proteome</keyword>
<evidence type="ECO:0000313" key="1">
    <source>
        <dbReference type="EMBL" id="CAG8823412.1"/>
    </source>
</evidence>